<dbReference type="Proteomes" id="UP000256845">
    <property type="component" value="Unassembled WGS sequence"/>
</dbReference>
<keyword evidence="4 8" id="KW-0812">Transmembrane</keyword>
<keyword evidence="5 9" id="KW-1133">Transmembrane helix</keyword>
<evidence type="ECO:0000313" key="10">
    <source>
        <dbReference type="EMBL" id="RED51052.1"/>
    </source>
</evidence>
<evidence type="ECO:0000256" key="4">
    <source>
        <dbReference type="ARBA" id="ARBA00022692"/>
    </source>
</evidence>
<dbReference type="GO" id="GO:1990961">
    <property type="term" value="P:xenobiotic detoxification by transmembrane export across the plasma membrane"/>
    <property type="evidence" value="ECO:0007669"/>
    <property type="project" value="UniProtKB-ARBA"/>
</dbReference>
<dbReference type="InterPro" id="IPR000390">
    <property type="entry name" value="Small_drug/metabolite_transptr"/>
</dbReference>
<protein>
    <submittedName>
        <fullName evidence="10">Small multidrug resistance pump</fullName>
    </submittedName>
</protein>
<dbReference type="GO" id="GO:0005886">
    <property type="term" value="C:plasma membrane"/>
    <property type="evidence" value="ECO:0007669"/>
    <property type="project" value="UniProtKB-SubCell"/>
</dbReference>
<sequence length="111" mass="11525">MPKATLFLIFAILSEVAGTTALKFTDGFTKLVPSVITVVGYCLAFYLLSLSLKSMSIGFAYAVWAGVGIVLIALIGVIFLGEKADLNGAIGIGLIVAGVVILNNFSKMGGH</sequence>
<keyword evidence="11" id="KW-1185">Reference proteome</keyword>
<dbReference type="EMBL" id="QRDW01000004">
    <property type="protein sequence ID" value="RED51052.1"/>
    <property type="molecule type" value="Genomic_DNA"/>
</dbReference>
<comment type="caution">
    <text evidence="10">The sequence shown here is derived from an EMBL/GenBank/DDBJ whole genome shotgun (WGS) entry which is preliminary data.</text>
</comment>
<keyword evidence="6 9" id="KW-0472">Membrane</keyword>
<evidence type="ECO:0000313" key="11">
    <source>
        <dbReference type="Proteomes" id="UP000256845"/>
    </source>
</evidence>
<dbReference type="PANTHER" id="PTHR30561">
    <property type="entry name" value="SMR FAMILY PROTON-DEPENDENT DRUG EFFLUX TRANSPORTER SUGE"/>
    <property type="match status" value="1"/>
</dbReference>
<feature type="transmembrane region" description="Helical" evidence="9">
    <location>
        <begin position="86"/>
        <end position="105"/>
    </location>
</feature>
<evidence type="ECO:0000256" key="1">
    <source>
        <dbReference type="ARBA" id="ARBA00004651"/>
    </source>
</evidence>
<dbReference type="Pfam" id="PF00893">
    <property type="entry name" value="Multi_Drug_Res"/>
    <property type="match status" value="1"/>
</dbReference>
<comment type="subcellular location">
    <subcellularLocation>
        <location evidence="1 8">Cell membrane</location>
        <topology evidence="1 8">Multi-pass membrane protein</topology>
    </subcellularLocation>
</comment>
<accession>A0A3D9HNJ9</accession>
<name>A0A3D9HNJ9_9PROT</name>
<dbReference type="RefSeq" id="WP_115936832.1">
    <property type="nucleotide sequence ID" value="NZ_QRDW01000004.1"/>
</dbReference>
<dbReference type="PANTHER" id="PTHR30561:SF1">
    <property type="entry name" value="MULTIDRUG TRANSPORTER EMRE"/>
    <property type="match status" value="1"/>
</dbReference>
<keyword evidence="3" id="KW-1003">Cell membrane</keyword>
<evidence type="ECO:0000256" key="9">
    <source>
        <dbReference type="SAM" id="Phobius"/>
    </source>
</evidence>
<evidence type="ECO:0000256" key="6">
    <source>
        <dbReference type="ARBA" id="ARBA00023136"/>
    </source>
</evidence>
<keyword evidence="2" id="KW-0813">Transport</keyword>
<comment type="similarity">
    <text evidence="7 8">Belongs to the drug/metabolite transporter (DMT) superfamily. Small multidrug resistance (SMR) (TC 2.A.7.1) family.</text>
</comment>
<gene>
    <name evidence="10" type="ORF">DFP90_104330</name>
</gene>
<evidence type="ECO:0000256" key="5">
    <source>
        <dbReference type="ARBA" id="ARBA00022989"/>
    </source>
</evidence>
<proteinExistence type="inferred from homology"/>
<dbReference type="GO" id="GO:0022857">
    <property type="term" value="F:transmembrane transporter activity"/>
    <property type="evidence" value="ECO:0007669"/>
    <property type="project" value="InterPro"/>
</dbReference>
<feature type="transmembrane region" description="Helical" evidence="9">
    <location>
        <begin position="59"/>
        <end position="80"/>
    </location>
</feature>
<evidence type="ECO:0000256" key="7">
    <source>
        <dbReference type="ARBA" id="ARBA00038032"/>
    </source>
</evidence>
<dbReference type="AlphaFoldDB" id="A0A3D9HNJ9"/>
<dbReference type="FunFam" id="1.10.3730.20:FF:000001">
    <property type="entry name" value="Quaternary ammonium compound resistance transporter SugE"/>
    <property type="match status" value="1"/>
</dbReference>
<feature type="transmembrane region" description="Helical" evidence="9">
    <location>
        <begin position="31"/>
        <end position="52"/>
    </location>
</feature>
<dbReference type="SUPFAM" id="SSF103481">
    <property type="entry name" value="Multidrug resistance efflux transporter EmrE"/>
    <property type="match status" value="1"/>
</dbReference>
<evidence type="ECO:0000256" key="8">
    <source>
        <dbReference type="RuleBase" id="RU003942"/>
    </source>
</evidence>
<reference evidence="10 11" key="1">
    <citation type="submission" date="2018-07" db="EMBL/GenBank/DDBJ databases">
        <title>Genomic Encyclopedia of Type Strains, Phase III (KMG-III): the genomes of soil and plant-associated and newly described type strains.</title>
        <authorList>
            <person name="Whitman W."/>
        </authorList>
    </citation>
    <scope>NUCLEOTIDE SEQUENCE [LARGE SCALE GENOMIC DNA]</scope>
    <source>
        <strain evidence="10 11">CECT 8488</strain>
    </source>
</reference>
<organism evidence="10 11">
    <name type="scientific">Aestuariispira insulae</name>
    <dbReference type="NCBI Taxonomy" id="1461337"/>
    <lineage>
        <taxon>Bacteria</taxon>
        <taxon>Pseudomonadati</taxon>
        <taxon>Pseudomonadota</taxon>
        <taxon>Alphaproteobacteria</taxon>
        <taxon>Rhodospirillales</taxon>
        <taxon>Kiloniellaceae</taxon>
        <taxon>Aestuariispira</taxon>
    </lineage>
</organism>
<evidence type="ECO:0000256" key="2">
    <source>
        <dbReference type="ARBA" id="ARBA00022448"/>
    </source>
</evidence>
<evidence type="ECO:0000256" key="3">
    <source>
        <dbReference type="ARBA" id="ARBA00022475"/>
    </source>
</evidence>
<dbReference type="InterPro" id="IPR037185">
    <property type="entry name" value="EmrE-like"/>
</dbReference>
<dbReference type="Gene3D" id="1.10.3730.20">
    <property type="match status" value="1"/>
</dbReference>
<dbReference type="OrthoDB" id="9808638at2"/>
<dbReference type="InterPro" id="IPR045324">
    <property type="entry name" value="Small_multidrug_res"/>
</dbReference>